<gene>
    <name evidence="1" type="ORF">ETB97_009269</name>
</gene>
<protein>
    <submittedName>
        <fullName evidence="1">Uncharacterized protein</fullName>
    </submittedName>
</protein>
<evidence type="ECO:0000313" key="1">
    <source>
        <dbReference type="EMBL" id="KAF5863806.1"/>
    </source>
</evidence>
<reference evidence="1 2" key="1">
    <citation type="submission" date="2019-04" db="EMBL/GenBank/DDBJ databases">
        <title>Aspergillus burnettii sp. nov., novel species from soil in southeast Queensland.</title>
        <authorList>
            <person name="Gilchrist C.L.M."/>
            <person name="Pitt J.I."/>
            <person name="Lange L."/>
            <person name="Lacey H.J."/>
            <person name="Vuong D."/>
            <person name="Midgley D.J."/>
            <person name="Greenfield P."/>
            <person name="Bradbury M."/>
            <person name="Lacey E."/>
            <person name="Busk P.K."/>
            <person name="Pilgaard B."/>
            <person name="Chooi Y.H."/>
            <person name="Piggott A.M."/>
        </authorList>
    </citation>
    <scope>NUCLEOTIDE SEQUENCE [LARGE SCALE GENOMIC DNA]</scope>
    <source>
        <strain evidence="1 2">FRR 5400</strain>
    </source>
</reference>
<organism evidence="1 2">
    <name type="scientific">Petromyces alliaceus</name>
    <name type="common">Aspergillus alliaceus</name>
    <dbReference type="NCBI Taxonomy" id="209559"/>
    <lineage>
        <taxon>Eukaryota</taxon>
        <taxon>Fungi</taxon>
        <taxon>Dikarya</taxon>
        <taxon>Ascomycota</taxon>
        <taxon>Pezizomycotina</taxon>
        <taxon>Eurotiomycetes</taxon>
        <taxon>Eurotiomycetidae</taxon>
        <taxon>Eurotiales</taxon>
        <taxon>Aspergillaceae</taxon>
        <taxon>Aspergillus</taxon>
        <taxon>Aspergillus subgen. Circumdati</taxon>
    </lineage>
</organism>
<dbReference type="EMBL" id="SPNV01000044">
    <property type="protein sequence ID" value="KAF5863806.1"/>
    <property type="molecule type" value="Genomic_DNA"/>
</dbReference>
<name>A0A8H6E8Z0_PETAA</name>
<accession>A0A8H6E8Z0</accession>
<keyword evidence="2" id="KW-1185">Reference proteome</keyword>
<proteinExistence type="predicted"/>
<dbReference type="AlphaFoldDB" id="A0A8H6E8Z0"/>
<comment type="caution">
    <text evidence="1">The sequence shown here is derived from an EMBL/GenBank/DDBJ whole genome shotgun (WGS) entry which is preliminary data.</text>
</comment>
<dbReference type="Proteomes" id="UP000541154">
    <property type="component" value="Unassembled WGS sequence"/>
</dbReference>
<evidence type="ECO:0000313" key="2">
    <source>
        <dbReference type="Proteomes" id="UP000541154"/>
    </source>
</evidence>
<sequence length="95" mass="10367">MEPRQRQNRVVKEGFHDPMKAEVARLVTIKDREHGVLNTSAKGLVVPADDQLVGGDQIPGKDIKEMAEVVNDAFAEHVSTALVHSQSNPDVVALD</sequence>